<dbReference type="PIRSF" id="PIRSF006113">
    <property type="entry name" value="PTP_synth"/>
    <property type="match status" value="1"/>
</dbReference>
<dbReference type="SUPFAM" id="SSF55620">
    <property type="entry name" value="Tetrahydrobiopterin biosynthesis enzymes-like"/>
    <property type="match status" value="1"/>
</dbReference>
<feature type="binding site" evidence="10">
    <location>
        <position position="28"/>
    </location>
    <ligand>
        <name>Zn(2+)</name>
        <dbReference type="ChEBI" id="CHEBI:29105"/>
    </ligand>
</feature>
<accession>K2ACZ6</accession>
<evidence type="ECO:0000256" key="3">
    <source>
        <dbReference type="ARBA" id="ARBA00018141"/>
    </source>
</evidence>
<dbReference type="PANTHER" id="PTHR12589">
    <property type="entry name" value="PYRUVOYL TETRAHYDROBIOPTERIN SYNTHASE"/>
    <property type="match status" value="1"/>
</dbReference>
<name>K2ACZ6_9BACT</name>
<dbReference type="UniPathway" id="UPA00391"/>
<feature type="active site" description="Proton acceptor" evidence="9">
    <location>
        <position position="22"/>
    </location>
</feature>
<reference evidence="11" key="1">
    <citation type="journal article" date="2012" name="Science">
        <title>Fermentation, hydrogen, and sulfur metabolism in multiple uncultivated bacterial phyla.</title>
        <authorList>
            <person name="Wrighton K.C."/>
            <person name="Thomas B.C."/>
            <person name="Sharon I."/>
            <person name="Miller C.S."/>
            <person name="Castelle C.J."/>
            <person name="VerBerkmoes N.C."/>
            <person name="Wilkins M.J."/>
            <person name="Hettich R.L."/>
            <person name="Lipton M.S."/>
            <person name="Williams K.H."/>
            <person name="Long P.E."/>
            <person name="Banfield J.F."/>
        </authorList>
    </citation>
    <scope>NUCLEOTIDE SEQUENCE [LARGE SCALE GENOMIC DNA]</scope>
</reference>
<proteinExistence type="inferred from homology"/>
<dbReference type="GO" id="GO:0046872">
    <property type="term" value="F:metal ion binding"/>
    <property type="evidence" value="ECO:0007669"/>
    <property type="project" value="UniProtKB-KW"/>
</dbReference>
<dbReference type="EMBL" id="AMFJ01021663">
    <property type="protein sequence ID" value="EKD65900.1"/>
    <property type="molecule type" value="Genomic_DNA"/>
</dbReference>
<evidence type="ECO:0000256" key="2">
    <source>
        <dbReference type="ARBA" id="ARBA00008900"/>
    </source>
</evidence>
<keyword evidence="5 8" id="KW-0862">Zinc</keyword>
<comment type="cofactor">
    <cofactor evidence="8 10">
        <name>Zn(2+)</name>
        <dbReference type="ChEBI" id="CHEBI:29105"/>
    </cofactor>
    <text evidence="8 10">Binds 1 zinc ion per subunit.</text>
</comment>
<evidence type="ECO:0000256" key="7">
    <source>
        <dbReference type="ARBA" id="ARBA00048807"/>
    </source>
</evidence>
<evidence type="ECO:0000256" key="4">
    <source>
        <dbReference type="ARBA" id="ARBA00022723"/>
    </source>
</evidence>
<feature type="active site" description="Charge relay system" evidence="9">
    <location>
        <position position="72"/>
    </location>
</feature>
<dbReference type="Gene3D" id="3.30.479.10">
    <property type="entry name" value="6-pyruvoyl tetrahydropterin synthase/QueD"/>
    <property type="match status" value="1"/>
</dbReference>
<feature type="active site" description="Charge relay system" evidence="9">
    <location>
        <position position="134"/>
    </location>
</feature>
<feature type="binding site" evidence="10">
    <location>
        <position position="13"/>
    </location>
    <ligand>
        <name>Zn(2+)</name>
        <dbReference type="ChEBI" id="CHEBI:29105"/>
    </ligand>
</feature>
<dbReference type="AlphaFoldDB" id="K2ACZ6"/>
<comment type="catalytic activity">
    <reaction evidence="7 8">
        <text>7,8-dihydroneopterin 3'-triphosphate + H2O = 6-carboxy-5,6,7,8-tetrahydropterin + triphosphate + acetaldehyde + 2 H(+)</text>
        <dbReference type="Rhea" id="RHEA:27966"/>
        <dbReference type="ChEBI" id="CHEBI:15343"/>
        <dbReference type="ChEBI" id="CHEBI:15377"/>
        <dbReference type="ChEBI" id="CHEBI:15378"/>
        <dbReference type="ChEBI" id="CHEBI:18036"/>
        <dbReference type="ChEBI" id="CHEBI:58462"/>
        <dbReference type="ChEBI" id="CHEBI:61032"/>
        <dbReference type="EC" id="4.1.2.50"/>
    </reaction>
</comment>
<organism evidence="11">
    <name type="scientific">uncultured bacterium</name>
    <name type="common">gcode 4</name>
    <dbReference type="NCBI Taxonomy" id="1234023"/>
    <lineage>
        <taxon>Bacteria</taxon>
        <taxon>environmental samples</taxon>
    </lineage>
</organism>
<keyword evidence="6 8" id="KW-0456">Lyase</keyword>
<evidence type="ECO:0000256" key="9">
    <source>
        <dbReference type="PIRSR" id="PIRSR006113-1"/>
    </source>
</evidence>
<sequence>MQITKIYEWDMWHRIPNHTSQCKNIHGHRYKIEITLEWDILGDKWASNEGMIIDFWDIKKITKEFIDEKLDHGYMWYKEDIVLDLIKKENFKYIEVDFIPTAENIAVWIFNELSPKFEKIYWKNLKLYKIKLYETPNNFVTYGI</sequence>
<comment type="similarity">
    <text evidence="2 8">Belongs to the PTPS family. QueD subfamily.</text>
</comment>
<keyword evidence="8" id="KW-0671">Queuosine biosynthesis</keyword>
<dbReference type="GO" id="GO:0008616">
    <property type="term" value="P:tRNA queuosine(34) biosynthetic process"/>
    <property type="evidence" value="ECO:0007669"/>
    <property type="project" value="UniProtKB-KW"/>
</dbReference>
<dbReference type="GO" id="GO:0070497">
    <property type="term" value="F:6-carboxytetrahydropterin synthase activity"/>
    <property type="evidence" value="ECO:0007669"/>
    <property type="project" value="UniProtKB-EC"/>
</dbReference>
<evidence type="ECO:0000256" key="6">
    <source>
        <dbReference type="ARBA" id="ARBA00023239"/>
    </source>
</evidence>
<evidence type="ECO:0000256" key="5">
    <source>
        <dbReference type="ARBA" id="ARBA00022833"/>
    </source>
</evidence>
<evidence type="ECO:0000313" key="11">
    <source>
        <dbReference type="EMBL" id="EKD65900.1"/>
    </source>
</evidence>
<gene>
    <name evidence="11" type="ORF">ACD_49C00077G0028</name>
</gene>
<dbReference type="InterPro" id="IPR007115">
    <property type="entry name" value="6-PTP_synth/QueD"/>
</dbReference>
<protein>
    <recommendedName>
        <fullName evidence="3 8">6-carboxy-5,6,7,8-tetrahydropterin synthase</fullName>
        <ecNumber evidence="8">4.-.-.-</ecNumber>
    </recommendedName>
</protein>
<dbReference type="PANTHER" id="PTHR12589:SF7">
    <property type="entry name" value="6-PYRUVOYL TETRAHYDROBIOPTERIN SYNTHASE"/>
    <property type="match status" value="1"/>
</dbReference>
<comment type="pathway">
    <text evidence="1 8">Purine metabolism; 7-cyano-7-deazaguanine biosynthesis.</text>
</comment>
<evidence type="ECO:0000256" key="8">
    <source>
        <dbReference type="PIRNR" id="PIRNR006113"/>
    </source>
</evidence>
<comment type="caution">
    <text evidence="11">The sequence shown here is derived from an EMBL/GenBank/DDBJ whole genome shotgun (WGS) entry which is preliminary data.</text>
</comment>
<dbReference type="Pfam" id="PF01242">
    <property type="entry name" value="PTPS"/>
    <property type="match status" value="1"/>
</dbReference>
<keyword evidence="4 8" id="KW-0479">Metal-binding</keyword>
<feature type="binding site" evidence="10">
    <location>
        <position position="26"/>
    </location>
    <ligand>
        <name>Zn(2+)</name>
        <dbReference type="ChEBI" id="CHEBI:29105"/>
    </ligand>
</feature>
<evidence type="ECO:0000256" key="10">
    <source>
        <dbReference type="PIRSR" id="PIRSR006113-2"/>
    </source>
</evidence>
<dbReference type="InterPro" id="IPR038418">
    <property type="entry name" value="6-PTP_synth/QueD_sf"/>
</dbReference>
<evidence type="ECO:0000256" key="1">
    <source>
        <dbReference type="ARBA" id="ARBA00005061"/>
    </source>
</evidence>
<dbReference type="EC" id="4.-.-.-" evidence="8"/>